<evidence type="ECO:0000313" key="1">
    <source>
        <dbReference type="EMBL" id="KAF7826429.1"/>
    </source>
</evidence>
<protein>
    <submittedName>
        <fullName evidence="1">Putative disease resistance protein</fullName>
    </submittedName>
</protein>
<dbReference type="AlphaFoldDB" id="A0A834WQY1"/>
<proteinExistence type="predicted"/>
<dbReference type="Proteomes" id="UP000634136">
    <property type="component" value="Unassembled WGS sequence"/>
</dbReference>
<comment type="caution">
    <text evidence="1">The sequence shown here is derived from an EMBL/GenBank/DDBJ whole genome shotgun (WGS) entry which is preliminary data.</text>
</comment>
<name>A0A834WQY1_9FABA</name>
<evidence type="ECO:0000313" key="2">
    <source>
        <dbReference type="Proteomes" id="UP000634136"/>
    </source>
</evidence>
<organism evidence="1 2">
    <name type="scientific">Senna tora</name>
    <dbReference type="NCBI Taxonomy" id="362788"/>
    <lineage>
        <taxon>Eukaryota</taxon>
        <taxon>Viridiplantae</taxon>
        <taxon>Streptophyta</taxon>
        <taxon>Embryophyta</taxon>
        <taxon>Tracheophyta</taxon>
        <taxon>Spermatophyta</taxon>
        <taxon>Magnoliopsida</taxon>
        <taxon>eudicotyledons</taxon>
        <taxon>Gunneridae</taxon>
        <taxon>Pentapetalae</taxon>
        <taxon>rosids</taxon>
        <taxon>fabids</taxon>
        <taxon>Fabales</taxon>
        <taxon>Fabaceae</taxon>
        <taxon>Caesalpinioideae</taxon>
        <taxon>Cassia clade</taxon>
        <taxon>Senna</taxon>
    </lineage>
</organism>
<sequence>MKAYLRAQSLWSVLESDAEPTPLVANTTVAQRRQYDEEVAKKPWALTCIH</sequence>
<reference evidence="1" key="1">
    <citation type="submission" date="2020-09" db="EMBL/GenBank/DDBJ databases">
        <title>Genome-Enabled Discovery of Anthraquinone Biosynthesis in Senna tora.</title>
        <authorList>
            <person name="Kang S.-H."/>
            <person name="Pandey R.P."/>
            <person name="Lee C.-M."/>
            <person name="Sim J.-S."/>
            <person name="Jeong J.-T."/>
            <person name="Choi B.-S."/>
            <person name="Jung M."/>
            <person name="Ginzburg D."/>
            <person name="Zhao K."/>
            <person name="Won S.Y."/>
            <person name="Oh T.-J."/>
            <person name="Yu Y."/>
            <person name="Kim N.-H."/>
            <person name="Lee O.R."/>
            <person name="Lee T.-H."/>
            <person name="Bashyal P."/>
            <person name="Kim T.-S."/>
            <person name="Lee W.-H."/>
            <person name="Kawkins C."/>
            <person name="Kim C.-K."/>
            <person name="Kim J.S."/>
            <person name="Ahn B.O."/>
            <person name="Rhee S.Y."/>
            <person name="Sohng J.K."/>
        </authorList>
    </citation>
    <scope>NUCLEOTIDE SEQUENCE</scope>
    <source>
        <tissue evidence="1">Leaf</tissue>
    </source>
</reference>
<dbReference type="OrthoDB" id="981249at2759"/>
<accession>A0A834WQY1</accession>
<gene>
    <name evidence="1" type="ORF">G2W53_017593</name>
</gene>
<keyword evidence="2" id="KW-1185">Reference proteome</keyword>
<dbReference type="EMBL" id="JAAIUW010000006">
    <property type="protein sequence ID" value="KAF7826429.1"/>
    <property type="molecule type" value="Genomic_DNA"/>
</dbReference>